<protein>
    <recommendedName>
        <fullName evidence="7">PAS domain-containing protein</fullName>
    </recommendedName>
</protein>
<keyword evidence="2" id="KW-0716">Sensory transduction</keyword>
<feature type="domain" description="PAS" evidence="7">
    <location>
        <begin position="121"/>
        <end position="191"/>
    </location>
</feature>
<name>A0A835QZC6_VANPL</name>
<keyword evidence="5" id="KW-0804">Transcription</keyword>
<reference evidence="8 9" key="1">
    <citation type="journal article" date="2020" name="Nat. Food">
        <title>A phased Vanilla planifolia genome enables genetic improvement of flavour and production.</title>
        <authorList>
            <person name="Hasing T."/>
            <person name="Tang H."/>
            <person name="Brym M."/>
            <person name="Khazi F."/>
            <person name="Huang T."/>
            <person name="Chambers A.H."/>
        </authorList>
    </citation>
    <scope>NUCLEOTIDE SEQUENCE [LARGE SCALE GENOMIC DNA]</scope>
    <source>
        <tissue evidence="8">Leaf</tissue>
    </source>
</reference>
<dbReference type="Gene3D" id="3.30.450.20">
    <property type="entry name" value="PAS domain"/>
    <property type="match status" value="2"/>
</dbReference>
<proteinExistence type="predicted"/>
<evidence type="ECO:0000256" key="2">
    <source>
        <dbReference type="ARBA" id="ARBA00022606"/>
    </source>
</evidence>
<dbReference type="InterPro" id="IPR013515">
    <property type="entry name" value="Phytochrome_cen-reg"/>
</dbReference>
<evidence type="ECO:0000256" key="1">
    <source>
        <dbReference type="ARBA" id="ARBA00022543"/>
    </source>
</evidence>
<sequence length="409" mass="45704">MPLVMLFVEWLRSKLPPVISYFGSDHTLQRKLSGEGLRMNPQKNNEDCKMHPRASFKAFLEVVKRQSLPWEDVEMDAIHSLQLILRGSLEPGVDDYQSKSIVQTETHQETKLQVVNELRAVTSEMVRLIETATVPILAVDASGILNGWNEKAAELTGLVVQDAIGMPLLNLIDDESVEVVRNVLALALQGKEEHNVEIKLKTLALKKHGPIILVVNACCSHDLMDKVVGVCFVGQDVTLHKMVMEKYTRIQGDYIAIVRNSSTLIPPIFMVDEYGYCSEWNKAMQELSGLKREEAIDKMLIGEVFTLQNSGCRVKDHDTLTKLSIVLNGVMVGQAVEKLLLGLYDASGKYVEVLLSANKKSTAEGKVTGHYAFLHVASPELQHALQYQRMSEQAANSTLKELVHFRQTN</sequence>
<evidence type="ECO:0000256" key="3">
    <source>
        <dbReference type="ARBA" id="ARBA00022991"/>
    </source>
</evidence>
<dbReference type="Pfam" id="PF00360">
    <property type="entry name" value="PHY"/>
    <property type="match status" value="1"/>
</dbReference>
<dbReference type="Pfam" id="PF00989">
    <property type="entry name" value="PAS"/>
    <property type="match status" value="2"/>
</dbReference>
<dbReference type="PRINTS" id="PR01033">
    <property type="entry name" value="PHYTOCHROME"/>
</dbReference>
<dbReference type="SUPFAM" id="SSF55781">
    <property type="entry name" value="GAF domain-like"/>
    <property type="match status" value="1"/>
</dbReference>
<dbReference type="InterPro" id="IPR013767">
    <property type="entry name" value="PAS_fold"/>
</dbReference>
<dbReference type="GO" id="GO:0009584">
    <property type="term" value="P:detection of visible light"/>
    <property type="evidence" value="ECO:0007669"/>
    <property type="project" value="InterPro"/>
</dbReference>
<dbReference type="GO" id="GO:0006355">
    <property type="term" value="P:regulation of DNA-templated transcription"/>
    <property type="evidence" value="ECO:0007669"/>
    <property type="project" value="InterPro"/>
</dbReference>
<evidence type="ECO:0000256" key="6">
    <source>
        <dbReference type="ARBA" id="ARBA00023170"/>
    </source>
</evidence>
<keyword evidence="6" id="KW-0675">Receptor</keyword>
<keyword evidence="4" id="KW-0805">Transcription regulation</keyword>
<dbReference type="PROSITE" id="PS50112">
    <property type="entry name" value="PAS"/>
    <property type="match status" value="2"/>
</dbReference>
<evidence type="ECO:0000256" key="4">
    <source>
        <dbReference type="ARBA" id="ARBA00023015"/>
    </source>
</evidence>
<dbReference type="InterPro" id="IPR035965">
    <property type="entry name" value="PAS-like_dom_sf"/>
</dbReference>
<dbReference type="SUPFAM" id="SSF55785">
    <property type="entry name" value="PYP-like sensor domain (PAS domain)"/>
    <property type="match status" value="2"/>
</dbReference>
<dbReference type="InterPro" id="IPR043150">
    <property type="entry name" value="Phytochrome_PHY_sf"/>
</dbReference>
<dbReference type="InterPro" id="IPR001294">
    <property type="entry name" value="Phytochrome"/>
</dbReference>
<dbReference type="PANTHER" id="PTHR47876:SF3">
    <property type="entry name" value="PHYTOCHROME 1"/>
    <property type="match status" value="1"/>
</dbReference>
<dbReference type="OrthoDB" id="1699687at2759"/>
<evidence type="ECO:0000313" key="9">
    <source>
        <dbReference type="Proteomes" id="UP000639772"/>
    </source>
</evidence>
<dbReference type="Gene3D" id="3.30.450.270">
    <property type="match status" value="1"/>
</dbReference>
<evidence type="ECO:0000259" key="7">
    <source>
        <dbReference type="PROSITE" id="PS50112"/>
    </source>
</evidence>
<dbReference type="PANTHER" id="PTHR47876">
    <property type="entry name" value="OS08G0260000 PROTEIN"/>
    <property type="match status" value="1"/>
</dbReference>
<dbReference type="SMART" id="SM00091">
    <property type="entry name" value="PAS"/>
    <property type="match status" value="2"/>
</dbReference>
<dbReference type="CDD" id="cd00130">
    <property type="entry name" value="PAS"/>
    <property type="match status" value="1"/>
</dbReference>
<dbReference type="FunFam" id="3.30.450.20:FF:000039">
    <property type="entry name" value="Phytochrome"/>
    <property type="match status" value="1"/>
</dbReference>
<keyword evidence="3" id="KW-0157">Chromophore</keyword>
<dbReference type="Proteomes" id="UP000639772">
    <property type="component" value="Chromosome 6"/>
</dbReference>
<dbReference type="EMBL" id="JADCNM010000006">
    <property type="protein sequence ID" value="KAG0478875.1"/>
    <property type="molecule type" value="Genomic_DNA"/>
</dbReference>
<dbReference type="AlphaFoldDB" id="A0A835QZC6"/>
<comment type="caution">
    <text evidence="8">The sequence shown here is derived from an EMBL/GenBank/DDBJ whole genome shotgun (WGS) entry which is preliminary data.</text>
</comment>
<gene>
    <name evidence="8" type="ORF">HPP92_013594</name>
</gene>
<evidence type="ECO:0000256" key="5">
    <source>
        <dbReference type="ARBA" id="ARBA00023163"/>
    </source>
</evidence>
<accession>A0A835QZC6</accession>
<dbReference type="GO" id="GO:0009881">
    <property type="term" value="F:photoreceptor activity"/>
    <property type="evidence" value="ECO:0007669"/>
    <property type="project" value="UniProtKB-KW"/>
</dbReference>
<dbReference type="InterPro" id="IPR000014">
    <property type="entry name" value="PAS"/>
</dbReference>
<evidence type="ECO:0000313" key="8">
    <source>
        <dbReference type="EMBL" id="KAG0478875.1"/>
    </source>
</evidence>
<organism evidence="8 9">
    <name type="scientific">Vanilla planifolia</name>
    <name type="common">Vanilla</name>
    <dbReference type="NCBI Taxonomy" id="51239"/>
    <lineage>
        <taxon>Eukaryota</taxon>
        <taxon>Viridiplantae</taxon>
        <taxon>Streptophyta</taxon>
        <taxon>Embryophyta</taxon>
        <taxon>Tracheophyta</taxon>
        <taxon>Spermatophyta</taxon>
        <taxon>Magnoliopsida</taxon>
        <taxon>Liliopsida</taxon>
        <taxon>Asparagales</taxon>
        <taxon>Orchidaceae</taxon>
        <taxon>Vanilloideae</taxon>
        <taxon>Vanilleae</taxon>
        <taxon>Vanilla</taxon>
    </lineage>
</organism>
<feature type="domain" description="PAS" evidence="7">
    <location>
        <begin position="262"/>
        <end position="305"/>
    </location>
</feature>
<dbReference type="NCBIfam" id="TIGR00229">
    <property type="entry name" value="sensory_box"/>
    <property type="match status" value="1"/>
</dbReference>
<keyword evidence="1" id="KW-0600">Photoreceptor protein</keyword>